<dbReference type="SUPFAM" id="SSF50494">
    <property type="entry name" value="Trypsin-like serine proteases"/>
    <property type="match status" value="1"/>
</dbReference>
<evidence type="ECO:0000313" key="6">
    <source>
        <dbReference type="EMBL" id="MDY5154214.1"/>
    </source>
</evidence>
<dbReference type="PROSITE" id="PS50106">
    <property type="entry name" value="PDZ"/>
    <property type="match status" value="1"/>
</dbReference>
<sequence>MNNSSERRDTDEFSQSWDPYSQPRTFTHNDANSSTSNSDTYGNGYYDSYQNGAYGTPSSSNPYVRQGAPSPQPFSPQNDSSPHPFSYSGNTSPYRPLNEDSQGYRQQPFSSPYENYPSPGLGSPYSSLSLTFPDSFEEPAKPKLRRGKIAFIGIIGMVIALLIGTGVGYSLPDFFHDKSTSQDSLKYRYDDGNAGPRNESDNRDEPYIPYSEDNESQNAPHGSSPIQKGTKVKTPGVVLINTRVVMGLGAGTGVILTSDGLVVTNYHVVMGSEKIRVEIAETGKKYDAEVVGHDETRDIALLKLKNARNLTPAKISTTPAKVGDAISVVGNGSGQGYLTELHGKVLRLNQNVRIANDDGLGYSTLGGMIFTDADVVPGYSGGPMFNSRGEVVGIDTAASQGKTSEEVNGYAIPISKVMSVVNQIRRGESSGTVRIGRNAALGITVAKAPSGGVIIQAVQPDSGAREAGLENGDIILKLAGQDVRSPSQVAKTVRTYSQGDVVDVTVQKSDGSQQTVKVTLGASPIN</sequence>
<dbReference type="Proteomes" id="UP001281731">
    <property type="component" value="Unassembled WGS sequence"/>
</dbReference>
<feature type="compositionally biased region" description="Polar residues" evidence="3">
    <location>
        <begin position="48"/>
        <end position="63"/>
    </location>
</feature>
<name>A0AAW9HTM2_9ACTO</name>
<accession>A0AAW9HTM2</accession>
<feature type="domain" description="PDZ" evidence="5">
    <location>
        <begin position="421"/>
        <end position="510"/>
    </location>
</feature>
<evidence type="ECO:0000256" key="2">
    <source>
        <dbReference type="ARBA" id="ARBA00022801"/>
    </source>
</evidence>
<feature type="region of interest" description="Disordered" evidence="3">
    <location>
        <begin position="1"/>
        <end position="120"/>
    </location>
</feature>
<dbReference type="GO" id="GO:0006508">
    <property type="term" value="P:proteolysis"/>
    <property type="evidence" value="ECO:0007669"/>
    <property type="project" value="UniProtKB-KW"/>
</dbReference>
<comment type="caution">
    <text evidence="6">The sequence shown here is derived from an EMBL/GenBank/DDBJ whole genome shotgun (WGS) entry which is preliminary data.</text>
</comment>
<dbReference type="SMART" id="SM00228">
    <property type="entry name" value="PDZ"/>
    <property type="match status" value="1"/>
</dbReference>
<dbReference type="InterPro" id="IPR051201">
    <property type="entry name" value="Chloro_Bact_Ser_Proteases"/>
</dbReference>
<dbReference type="SUPFAM" id="SSF50156">
    <property type="entry name" value="PDZ domain-like"/>
    <property type="match status" value="1"/>
</dbReference>
<feature type="compositionally biased region" description="Basic and acidic residues" evidence="3">
    <location>
        <begin position="1"/>
        <end position="11"/>
    </location>
</feature>
<dbReference type="PANTHER" id="PTHR43343:SF3">
    <property type="entry name" value="PROTEASE DO-LIKE 8, CHLOROPLASTIC"/>
    <property type="match status" value="1"/>
</dbReference>
<dbReference type="InterPro" id="IPR036034">
    <property type="entry name" value="PDZ_sf"/>
</dbReference>
<organism evidence="6 7">
    <name type="scientific">Actinotignum urinale</name>
    <dbReference type="NCBI Taxonomy" id="190146"/>
    <lineage>
        <taxon>Bacteria</taxon>
        <taxon>Bacillati</taxon>
        <taxon>Actinomycetota</taxon>
        <taxon>Actinomycetes</taxon>
        <taxon>Actinomycetales</taxon>
        <taxon>Actinomycetaceae</taxon>
        <taxon>Actinotignum</taxon>
    </lineage>
</organism>
<proteinExistence type="predicted"/>
<evidence type="ECO:0000259" key="5">
    <source>
        <dbReference type="PROSITE" id="PS50106"/>
    </source>
</evidence>
<feature type="transmembrane region" description="Helical" evidence="4">
    <location>
        <begin position="149"/>
        <end position="171"/>
    </location>
</feature>
<dbReference type="InterPro" id="IPR001940">
    <property type="entry name" value="Peptidase_S1C"/>
</dbReference>
<evidence type="ECO:0000256" key="3">
    <source>
        <dbReference type="SAM" id="MobiDB-lite"/>
    </source>
</evidence>
<dbReference type="InterPro" id="IPR001478">
    <property type="entry name" value="PDZ"/>
</dbReference>
<dbReference type="EMBL" id="JAWNGC010000001">
    <property type="protein sequence ID" value="MDY5154214.1"/>
    <property type="molecule type" value="Genomic_DNA"/>
</dbReference>
<dbReference type="PRINTS" id="PR00834">
    <property type="entry name" value="PROTEASES2C"/>
</dbReference>
<dbReference type="AlphaFoldDB" id="A0AAW9HTM2"/>
<keyword evidence="4" id="KW-1133">Transmembrane helix</keyword>
<protein>
    <submittedName>
        <fullName evidence="6">Trypsin-like peptidase domain-containing protein</fullName>
    </submittedName>
</protein>
<feature type="compositionally biased region" description="Low complexity" evidence="3">
    <location>
        <begin position="29"/>
        <end position="40"/>
    </location>
</feature>
<keyword evidence="4" id="KW-0812">Transmembrane</keyword>
<dbReference type="Pfam" id="PF13365">
    <property type="entry name" value="Trypsin_2"/>
    <property type="match status" value="1"/>
</dbReference>
<dbReference type="RefSeq" id="WP_320756163.1">
    <property type="nucleotide sequence ID" value="NZ_JAWNGC010000001.1"/>
</dbReference>
<evidence type="ECO:0000256" key="1">
    <source>
        <dbReference type="ARBA" id="ARBA00022670"/>
    </source>
</evidence>
<keyword evidence="2" id="KW-0378">Hydrolase</keyword>
<reference evidence="6" key="1">
    <citation type="submission" date="2023-10" db="EMBL/GenBank/DDBJ databases">
        <title>Whole Genome based description of the genera Actinobaculum and Actinotignum reveals a complex phylogenetic relationship within the species included in the genus Actinotignum.</title>
        <authorList>
            <person name="Jensen C.S."/>
            <person name="Dargis R."/>
            <person name="Kemp M."/>
            <person name="Christensen J.J."/>
        </authorList>
    </citation>
    <scope>NUCLEOTIDE SEQUENCE</scope>
    <source>
        <strain evidence="6">SLA_B511</strain>
    </source>
</reference>
<feature type="region of interest" description="Disordered" evidence="3">
    <location>
        <begin position="185"/>
        <end position="230"/>
    </location>
</feature>
<feature type="compositionally biased region" description="Polar residues" evidence="3">
    <location>
        <begin position="75"/>
        <end position="113"/>
    </location>
</feature>
<dbReference type="Gene3D" id="2.40.10.120">
    <property type="match status" value="1"/>
</dbReference>
<keyword evidence="1" id="KW-0645">Protease</keyword>
<dbReference type="PANTHER" id="PTHR43343">
    <property type="entry name" value="PEPTIDASE S12"/>
    <property type="match status" value="1"/>
</dbReference>
<dbReference type="GO" id="GO:0004252">
    <property type="term" value="F:serine-type endopeptidase activity"/>
    <property type="evidence" value="ECO:0007669"/>
    <property type="project" value="InterPro"/>
</dbReference>
<evidence type="ECO:0000256" key="4">
    <source>
        <dbReference type="SAM" id="Phobius"/>
    </source>
</evidence>
<dbReference type="Pfam" id="PF13180">
    <property type="entry name" value="PDZ_2"/>
    <property type="match status" value="1"/>
</dbReference>
<evidence type="ECO:0000313" key="7">
    <source>
        <dbReference type="Proteomes" id="UP001281731"/>
    </source>
</evidence>
<dbReference type="Gene3D" id="2.30.42.10">
    <property type="match status" value="1"/>
</dbReference>
<feature type="compositionally biased region" description="Polar residues" evidence="3">
    <location>
        <begin position="13"/>
        <end position="28"/>
    </location>
</feature>
<gene>
    <name evidence="6" type="ORF">R6G80_00505</name>
</gene>
<keyword evidence="4" id="KW-0472">Membrane</keyword>
<feature type="compositionally biased region" description="Polar residues" evidence="3">
    <location>
        <begin position="216"/>
        <end position="227"/>
    </location>
</feature>
<dbReference type="InterPro" id="IPR009003">
    <property type="entry name" value="Peptidase_S1_PA"/>
</dbReference>